<dbReference type="GO" id="GO:0016491">
    <property type="term" value="F:oxidoreductase activity"/>
    <property type="evidence" value="ECO:0007669"/>
    <property type="project" value="UniProtKB-KW"/>
</dbReference>
<feature type="domain" description="Fe2OG dioxygenase" evidence="7">
    <location>
        <begin position="217"/>
        <end position="317"/>
    </location>
</feature>
<accession>A0A6J5UMB8</accession>
<dbReference type="InterPro" id="IPR005123">
    <property type="entry name" value="Oxoglu/Fe-dep_dioxygenase_dom"/>
</dbReference>
<protein>
    <recommendedName>
        <fullName evidence="7">Fe2OG dioxygenase domain-containing protein</fullName>
    </recommendedName>
</protein>
<evidence type="ECO:0000313" key="8">
    <source>
        <dbReference type="EMBL" id="CAB4276345.1"/>
    </source>
</evidence>
<dbReference type="Gene3D" id="2.60.120.330">
    <property type="entry name" value="B-lactam Antibiotic, Isopenicillin N Synthase, Chain"/>
    <property type="match status" value="1"/>
</dbReference>
<keyword evidence="2 6" id="KW-0479">Metal-binding</keyword>
<dbReference type="InterPro" id="IPR026992">
    <property type="entry name" value="DIOX_N"/>
</dbReference>
<dbReference type="FunFam" id="2.60.120.330:FF:000001">
    <property type="entry name" value="Protein SRG1"/>
    <property type="match status" value="1"/>
</dbReference>
<evidence type="ECO:0000256" key="1">
    <source>
        <dbReference type="ARBA" id="ARBA00008056"/>
    </source>
</evidence>
<sequence length="367" mass="41620">MASISQLPAGFESSNSLLSVLEITKQPLTSVPECYVRTVEQEPASSLFDGHKGTFPSIPSIDMTKLVKAEASDFADQLEKLHSTCKDWGIFELVNHGVSPTLLEKLKHEIKEFFNLPLEEKMKYKIRPGEVEGYGSVVKTKDQKLDWGDRVYMITNPIHRRKPYLFPELPSSLRACARNTLDSYLLELDQLAMRLLGFMGKALKIEMREIEETFDDGMRSVRMTYYPPCPQPEQVMGLSPHSDATGITILNQLNGVDGLQIKKDGVWMPVNFQKDALVVNVGDSFEILSNGVYHSIEHRAMVNSEKERLSVAMFINPKFEAEIGPARSLITPENPPLFKRVGMEKYVNDFFSRYKLDGKSYLDQMKI</sequence>
<keyword evidence="4 6" id="KW-0560">Oxidoreductase</keyword>
<dbReference type="InterPro" id="IPR027443">
    <property type="entry name" value="IPNS-like_sf"/>
</dbReference>
<evidence type="ECO:0000256" key="3">
    <source>
        <dbReference type="ARBA" id="ARBA00022896"/>
    </source>
</evidence>
<keyword evidence="5 6" id="KW-0408">Iron</keyword>
<dbReference type="InterPro" id="IPR044861">
    <property type="entry name" value="IPNS-like_FE2OG_OXY"/>
</dbReference>
<dbReference type="GO" id="GO:0046872">
    <property type="term" value="F:metal ion binding"/>
    <property type="evidence" value="ECO:0007669"/>
    <property type="project" value="UniProtKB-KW"/>
</dbReference>
<name>A0A6J5UMB8_PRUAR</name>
<comment type="similarity">
    <text evidence="1 6">Belongs to the iron/ascorbate-dependent oxidoreductase family.</text>
</comment>
<evidence type="ECO:0000256" key="2">
    <source>
        <dbReference type="ARBA" id="ARBA00022723"/>
    </source>
</evidence>
<dbReference type="InterPro" id="IPR050295">
    <property type="entry name" value="Plant_2OG-oxidoreductases"/>
</dbReference>
<evidence type="ECO:0000256" key="5">
    <source>
        <dbReference type="ARBA" id="ARBA00023004"/>
    </source>
</evidence>
<evidence type="ECO:0000256" key="6">
    <source>
        <dbReference type="RuleBase" id="RU003682"/>
    </source>
</evidence>
<evidence type="ECO:0000313" key="9">
    <source>
        <dbReference type="Proteomes" id="UP000507222"/>
    </source>
</evidence>
<keyword evidence="3" id="KW-0847">Vitamin C</keyword>
<evidence type="ECO:0000259" key="7">
    <source>
        <dbReference type="PROSITE" id="PS51471"/>
    </source>
</evidence>
<gene>
    <name evidence="8" type="ORF">CURHAP_LOCUS25441</name>
</gene>
<proteinExistence type="inferred from homology"/>
<dbReference type="EMBL" id="CAEKDK010000004">
    <property type="protein sequence ID" value="CAB4276345.1"/>
    <property type="molecule type" value="Genomic_DNA"/>
</dbReference>
<dbReference type="PROSITE" id="PS51471">
    <property type="entry name" value="FE2OG_OXY"/>
    <property type="match status" value="1"/>
</dbReference>
<dbReference type="Pfam" id="PF14226">
    <property type="entry name" value="DIOX_N"/>
    <property type="match status" value="1"/>
</dbReference>
<dbReference type="PANTHER" id="PTHR47991">
    <property type="entry name" value="OXOGLUTARATE/IRON-DEPENDENT DIOXYGENASE"/>
    <property type="match status" value="1"/>
</dbReference>
<organism evidence="8 9">
    <name type="scientific">Prunus armeniaca</name>
    <name type="common">Apricot</name>
    <name type="synonym">Armeniaca vulgaris</name>
    <dbReference type="NCBI Taxonomy" id="36596"/>
    <lineage>
        <taxon>Eukaryota</taxon>
        <taxon>Viridiplantae</taxon>
        <taxon>Streptophyta</taxon>
        <taxon>Embryophyta</taxon>
        <taxon>Tracheophyta</taxon>
        <taxon>Spermatophyta</taxon>
        <taxon>Magnoliopsida</taxon>
        <taxon>eudicotyledons</taxon>
        <taxon>Gunneridae</taxon>
        <taxon>Pentapetalae</taxon>
        <taxon>rosids</taxon>
        <taxon>fabids</taxon>
        <taxon>Rosales</taxon>
        <taxon>Rosaceae</taxon>
        <taxon>Amygdaloideae</taxon>
        <taxon>Amygdaleae</taxon>
        <taxon>Prunus</taxon>
    </lineage>
</organism>
<evidence type="ECO:0000256" key="4">
    <source>
        <dbReference type="ARBA" id="ARBA00023002"/>
    </source>
</evidence>
<reference evidence="8 9" key="1">
    <citation type="submission" date="2020-05" db="EMBL/GenBank/DDBJ databases">
        <authorList>
            <person name="Campoy J."/>
            <person name="Schneeberger K."/>
            <person name="Spophaly S."/>
        </authorList>
    </citation>
    <scope>NUCLEOTIDE SEQUENCE [LARGE SCALE GENOMIC DNA]</scope>
    <source>
        <strain evidence="8">PruArmRojPasFocal</strain>
    </source>
</reference>
<dbReference type="Pfam" id="PF03171">
    <property type="entry name" value="2OG-FeII_Oxy"/>
    <property type="match status" value="1"/>
</dbReference>
<dbReference type="GO" id="GO:0031418">
    <property type="term" value="F:L-ascorbic acid binding"/>
    <property type="evidence" value="ECO:0007669"/>
    <property type="project" value="UniProtKB-KW"/>
</dbReference>
<dbReference type="AlphaFoldDB" id="A0A6J5UMB8"/>
<dbReference type="SUPFAM" id="SSF51197">
    <property type="entry name" value="Clavaminate synthase-like"/>
    <property type="match status" value="1"/>
</dbReference>
<dbReference type="Proteomes" id="UP000507222">
    <property type="component" value="Unassembled WGS sequence"/>
</dbReference>